<protein>
    <submittedName>
        <fullName evidence="1">Uncharacterized protein</fullName>
    </submittedName>
</protein>
<dbReference type="EMBL" id="BPLR01000586">
    <property type="protein sequence ID" value="GIY95858.1"/>
    <property type="molecule type" value="Genomic_DNA"/>
</dbReference>
<proteinExistence type="predicted"/>
<evidence type="ECO:0000313" key="1">
    <source>
        <dbReference type="EMBL" id="GIY95858.1"/>
    </source>
</evidence>
<dbReference type="AlphaFoldDB" id="A0AAV4XN88"/>
<organism evidence="1 2">
    <name type="scientific">Caerostris extrusa</name>
    <name type="common">Bark spider</name>
    <name type="synonym">Caerostris bankana</name>
    <dbReference type="NCBI Taxonomy" id="172846"/>
    <lineage>
        <taxon>Eukaryota</taxon>
        <taxon>Metazoa</taxon>
        <taxon>Ecdysozoa</taxon>
        <taxon>Arthropoda</taxon>
        <taxon>Chelicerata</taxon>
        <taxon>Arachnida</taxon>
        <taxon>Araneae</taxon>
        <taxon>Araneomorphae</taxon>
        <taxon>Entelegynae</taxon>
        <taxon>Araneoidea</taxon>
        <taxon>Araneidae</taxon>
        <taxon>Caerostris</taxon>
    </lineage>
</organism>
<reference evidence="1 2" key="1">
    <citation type="submission" date="2021-06" db="EMBL/GenBank/DDBJ databases">
        <title>Caerostris extrusa draft genome.</title>
        <authorList>
            <person name="Kono N."/>
            <person name="Arakawa K."/>
        </authorList>
    </citation>
    <scope>NUCLEOTIDE SEQUENCE [LARGE SCALE GENOMIC DNA]</scope>
</reference>
<gene>
    <name evidence="1" type="ORF">CEXT_768791</name>
</gene>
<evidence type="ECO:0000313" key="2">
    <source>
        <dbReference type="Proteomes" id="UP001054945"/>
    </source>
</evidence>
<dbReference type="Proteomes" id="UP001054945">
    <property type="component" value="Unassembled WGS sequence"/>
</dbReference>
<comment type="caution">
    <text evidence="1">The sequence shown here is derived from an EMBL/GenBank/DDBJ whole genome shotgun (WGS) entry which is preliminary data.</text>
</comment>
<sequence>MTPLSHGIRGCWPLSSNNSDRLQFDQDIRKEVAGIENGISDLEINVLRMAHHTQRFFEFGTEENKQLFQRTELWPPLQMCVHESAVG</sequence>
<name>A0AAV4XN88_CAEEX</name>
<accession>A0AAV4XN88</accession>
<keyword evidence="2" id="KW-1185">Reference proteome</keyword>